<dbReference type="SUPFAM" id="SSF48452">
    <property type="entry name" value="TPR-like"/>
    <property type="match status" value="1"/>
</dbReference>
<feature type="transmembrane region" description="Helical" evidence="4">
    <location>
        <begin position="442"/>
        <end position="464"/>
    </location>
</feature>
<dbReference type="Pfam" id="PF14559">
    <property type="entry name" value="TPR_19"/>
    <property type="match status" value="1"/>
</dbReference>
<dbReference type="AlphaFoldDB" id="A0A0G0VDF7"/>
<keyword evidence="4" id="KW-0472">Membrane</keyword>
<gene>
    <name evidence="5" type="ORF">UU50_C0013G0002</name>
</gene>
<keyword evidence="4" id="KW-1133">Transmembrane helix</keyword>
<feature type="transmembrane region" description="Helical" evidence="4">
    <location>
        <begin position="146"/>
        <end position="166"/>
    </location>
</feature>
<dbReference type="PANTHER" id="PTHR44858">
    <property type="entry name" value="TETRATRICOPEPTIDE REPEAT PROTEIN 6"/>
    <property type="match status" value="1"/>
</dbReference>
<dbReference type="SMART" id="SM00028">
    <property type="entry name" value="TPR"/>
    <property type="match status" value="3"/>
</dbReference>
<dbReference type="PANTHER" id="PTHR44858:SF1">
    <property type="entry name" value="UDP-N-ACETYLGLUCOSAMINE--PEPTIDE N-ACETYLGLUCOSAMINYLTRANSFERASE SPINDLY-RELATED"/>
    <property type="match status" value="1"/>
</dbReference>
<dbReference type="Gene3D" id="1.25.40.10">
    <property type="entry name" value="Tetratricopeptide repeat domain"/>
    <property type="match status" value="2"/>
</dbReference>
<evidence type="ECO:0000256" key="1">
    <source>
        <dbReference type="ARBA" id="ARBA00022737"/>
    </source>
</evidence>
<dbReference type="InterPro" id="IPR019734">
    <property type="entry name" value="TPR_rpt"/>
</dbReference>
<sequence>MIINDLLHRREHRLVLFSQSIARFFFLLAVVLVPIAYLPWTSEALEINKQTLLVLCSIIAFLAWVSSLIIQKALVVKKTWVYGLLLAFFASILISTIFSLFQYQSWFGSSGQEYTSLLTWLSCMVLLLVGLNVVSQETLPKFIQALIIPASVILLLQVLAIFNIVILQQNFIGAPNALGVYSTVMSALSFSLLFNIRELPKSLFTGVAGFATRVSSYAIIPFSIFILYALDYWLLWALFVIVICAFFVSSFSNRITAIKGKKLFLLVALLVACLIFIFVSTPGKISSPPELAPTTLTSWQISQKTLSENSWLFGSGPGTYEINFQKYKPEVLNNSVLWDTVFNRSSSHALTMLTTMGWATVFLYLLLVISILVNGFKIVLNSRGAEHQLYLGLLLAWLCLAISQLFYSSDMTLQTVFWLLSAMILGISYKEEKGIAFDKSQVHLFFAIFIGIVCALTILIVGFLTASRYGSDIAYAKAITNSRSGGSTDEVIKQLITAQSLNKWNDVYARNLAFAYLYKSGELLSDTSVNPEIVFSYIDQGTSNAIKAVQLAPNVIENQLMLADVYREITPFVLGADEFAILAYQSAILLAPTNPKYYLALGQGYLAQADALASIIGGDDETLADSSIQARLLALTNAIEAMNTALSLKSDYAPAQYYLALAYERQGNLSEAIARIKSLQADNPYDANLVLQLGFLYLQQGKLDDAQTELEYVVNLSPDYSNARWFLSSVYEQQGNIEGAIEEVQKVLELNPDNVLITERLERLQAGLVTEEELVPLEEIETLDLVE</sequence>
<dbReference type="InterPro" id="IPR050498">
    <property type="entry name" value="Ycf3"/>
</dbReference>
<evidence type="ECO:0000313" key="5">
    <source>
        <dbReference type="EMBL" id="KKR98923.1"/>
    </source>
</evidence>
<protein>
    <submittedName>
        <fullName evidence="5">Uncharacterized protein</fullName>
    </submittedName>
</protein>
<feature type="transmembrane region" description="Helical" evidence="4">
    <location>
        <begin position="52"/>
        <end position="70"/>
    </location>
</feature>
<feature type="transmembrane region" description="Helical" evidence="4">
    <location>
        <begin position="114"/>
        <end position="134"/>
    </location>
</feature>
<feature type="transmembrane region" description="Helical" evidence="4">
    <location>
        <begin position="413"/>
        <end position="430"/>
    </location>
</feature>
<feature type="transmembrane region" description="Helical" evidence="4">
    <location>
        <begin position="356"/>
        <end position="376"/>
    </location>
</feature>
<evidence type="ECO:0000256" key="2">
    <source>
        <dbReference type="ARBA" id="ARBA00022803"/>
    </source>
</evidence>
<dbReference type="Pfam" id="PF13432">
    <property type="entry name" value="TPR_16"/>
    <property type="match status" value="1"/>
</dbReference>
<keyword evidence="2 3" id="KW-0802">TPR repeat</keyword>
<feature type="transmembrane region" description="Helical" evidence="4">
    <location>
        <begin position="263"/>
        <end position="281"/>
    </location>
</feature>
<evidence type="ECO:0000256" key="3">
    <source>
        <dbReference type="PROSITE-ProRule" id="PRU00339"/>
    </source>
</evidence>
<feature type="repeat" description="TPR" evidence="3">
    <location>
        <begin position="687"/>
        <end position="720"/>
    </location>
</feature>
<feature type="transmembrane region" description="Helical" evidence="4">
    <location>
        <begin position="178"/>
        <end position="196"/>
    </location>
</feature>
<feature type="transmembrane region" description="Helical" evidence="4">
    <location>
        <begin position="82"/>
        <end position="102"/>
    </location>
</feature>
<feature type="transmembrane region" description="Helical" evidence="4">
    <location>
        <begin position="233"/>
        <end position="251"/>
    </location>
</feature>
<dbReference type="InterPro" id="IPR011990">
    <property type="entry name" value="TPR-like_helical_dom_sf"/>
</dbReference>
<dbReference type="EMBL" id="LCAW01000013">
    <property type="protein sequence ID" value="KKR98923.1"/>
    <property type="molecule type" value="Genomic_DNA"/>
</dbReference>
<accession>A0A0G0VDF7</accession>
<keyword evidence="1" id="KW-0677">Repeat</keyword>
<feature type="transmembrane region" description="Helical" evidence="4">
    <location>
        <begin position="21"/>
        <end position="40"/>
    </location>
</feature>
<evidence type="ECO:0000313" key="6">
    <source>
        <dbReference type="Proteomes" id="UP000033930"/>
    </source>
</evidence>
<keyword evidence="4" id="KW-0812">Transmembrane</keyword>
<proteinExistence type="predicted"/>
<reference evidence="5 6" key="1">
    <citation type="journal article" date="2015" name="Nature">
        <title>rRNA introns, odd ribosomes, and small enigmatic genomes across a large radiation of phyla.</title>
        <authorList>
            <person name="Brown C.T."/>
            <person name="Hug L.A."/>
            <person name="Thomas B.C."/>
            <person name="Sharon I."/>
            <person name="Castelle C.J."/>
            <person name="Singh A."/>
            <person name="Wilkins M.J."/>
            <person name="Williams K.H."/>
            <person name="Banfield J.F."/>
        </authorList>
    </citation>
    <scope>NUCLEOTIDE SEQUENCE [LARGE SCALE GENOMIC DNA]</scope>
</reference>
<feature type="repeat" description="TPR" evidence="3">
    <location>
        <begin position="721"/>
        <end position="754"/>
    </location>
</feature>
<organism evidence="5 6">
    <name type="scientific">Candidatus Uhrbacteria bacterium GW2011_GWC1_41_20</name>
    <dbReference type="NCBI Taxonomy" id="1618983"/>
    <lineage>
        <taxon>Bacteria</taxon>
        <taxon>Candidatus Uhriibacteriota</taxon>
    </lineage>
</organism>
<feature type="transmembrane region" description="Helical" evidence="4">
    <location>
        <begin position="388"/>
        <end position="407"/>
    </location>
</feature>
<name>A0A0G0VDF7_9BACT</name>
<dbReference type="PROSITE" id="PS50005">
    <property type="entry name" value="TPR"/>
    <property type="match status" value="2"/>
</dbReference>
<dbReference type="Proteomes" id="UP000033930">
    <property type="component" value="Unassembled WGS sequence"/>
</dbReference>
<feature type="transmembrane region" description="Helical" evidence="4">
    <location>
        <begin position="203"/>
        <end position="227"/>
    </location>
</feature>
<comment type="caution">
    <text evidence="5">The sequence shown here is derived from an EMBL/GenBank/DDBJ whole genome shotgun (WGS) entry which is preliminary data.</text>
</comment>
<evidence type="ECO:0000256" key="4">
    <source>
        <dbReference type="SAM" id="Phobius"/>
    </source>
</evidence>